<name>A0A1C5K311_9ACTN</name>
<dbReference type="AlphaFoldDB" id="A0A1C5K311"/>
<evidence type="ECO:0000256" key="8">
    <source>
        <dbReference type="ARBA" id="ARBA00049547"/>
    </source>
</evidence>
<feature type="binding site" evidence="9">
    <location>
        <begin position="43"/>
        <end position="45"/>
    </location>
    <ligand>
        <name>FAD</name>
        <dbReference type="ChEBI" id="CHEBI:57692"/>
    </ligand>
</feature>
<reference evidence="12" key="1">
    <citation type="submission" date="2016-06" db="EMBL/GenBank/DDBJ databases">
        <authorList>
            <person name="Varghese N."/>
            <person name="Submissions Spin"/>
        </authorList>
    </citation>
    <scope>NUCLEOTIDE SEQUENCE [LARGE SCALE GENOMIC DNA]</scope>
    <source>
        <strain evidence="12">DSM 43819</strain>
    </source>
</reference>
<evidence type="ECO:0000256" key="7">
    <source>
        <dbReference type="ARBA" id="ARBA00039751"/>
    </source>
</evidence>
<feature type="binding site" evidence="9">
    <location>
        <position position="169"/>
    </location>
    <ligand>
        <name>FAD</name>
        <dbReference type="ChEBI" id="CHEBI:57692"/>
    </ligand>
</feature>
<dbReference type="PANTHER" id="PTHR11530:SF11">
    <property type="entry name" value="D-ASPARTATE OXIDASE"/>
    <property type="match status" value="1"/>
</dbReference>
<dbReference type="PANTHER" id="PTHR11530">
    <property type="entry name" value="D-AMINO ACID OXIDASE"/>
    <property type="match status" value="1"/>
</dbReference>
<comment type="catalytic activity">
    <reaction evidence="8">
        <text>a D-alpha-amino acid + O2 + H2O = a 2-oxocarboxylate + H2O2 + NH4(+)</text>
        <dbReference type="Rhea" id="RHEA:21816"/>
        <dbReference type="ChEBI" id="CHEBI:15377"/>
        <dbReference type="ChEBI" id="CHEBI:15379"/>
        <dbReference type="ChEBI" id="CHEBI:16240"/>
        <dbReference type="ChEBI" id="CHEBI:28938"/>
        <dbReference type="ChEBI" id="CHEBI:35179"/>
        <dbReference type="ChEBI" id="CHEBI:59871"/>
        <dbReference type="EC" id="1.4.3.3"/>
    </reaction>
    <physiologicalReaction direction="left-to-right" evidence="8">
        <dbReference type="Rhea" id="RHEA:21817"/>
    </physiologicalReaction>
</comment>
<protein>
    <recommendedName>
        <fullName evidence="7">D-amino-acid oxidase</fullName>
        <ecNumber evidence="6">1.4.3.3</ecNumber>
    </recommendedName>
</protein>
<feature type="binding site" evidence="9">
    <location>
        <begin position="292"/>
        <end position="297"/>
    </location>
    <ligand>
        <name>FAD</name>
        <dbReference type="ChEBI" id="CHEBI:57692"/>
    </ligand>
</feature>
<proteinExistence type="inferred from homology"/>
<dbReference type="GO" id="GO:0005737">
    <property type="term" value="C:cytoplasm"/>
    <property type="evidence" value="ECO:0007669"/>
    <property type="project" value="TreeGrafter"/>
</dbReference>
<dbReference type="EMBL" id="LT607754">
    <property type="protein sequence ID" value="SCG77157.1"/>
    <property type="molecule type" value="Genomic_DNA"/>
</dbReference>
<evidence type="ECO:0000256" key="2">
    <source>
        <dbReference type="ARBA" id="ARBA00006730"/>
    </source>
</evidence>
<feature type="binding site" evidence="9">
    <location>
        <position position="267"/>
    </location>
    <ligand>
        <name>D-dopa</name>
        <dbReference type="ChEBI" id="CHEBI:149689"/>
    </ligand>
</feature>
<dbReference type="Gene3D" id="3.30.9.10">
    <property type="entry name" value="D-Amino Acid Oxidase, subunit A, domain 2"/>
    <property type="match status" value="1"/>
</dbReference>
<keyword evidence="3" id="KW-0285">Flavoprotein</keyword>
<evidence type="ECO:0000256" key="4">
    <source>
        <dbReference type="ARBA" id="ARBA00022827"/>
    </source>
</evidence>
<keyword evidence="5" id="KW-0560">Oxidoreductase</keyword>
<dbReference type="GO" id="GO:0019478">
    <property type="term" value="P:D-amino acid catabolic process"/>
    <property type="evidence" value="ECO:0007669"/>
    <property type="project" value="TreeGrafter"/>
</dbReference>
<evidence type="ECO:0000256" key="6">
    <source>
        <dbReference type="ARBA" id="ARBA00039101"/>
    </source>
</evidence>
<evidence type="ECO:0000256" key="3">
    <source>
        <dbReference type="ARBA" id="ARBA00022630"/>
    </source>
</evidence>
<feature type="binding site" evidence="9">
    <location>
        <position position="212"/>
    </location>
    <ligand>
        <name>D-dopa</name>
        <dbReference type="ChEBI" id="CHEBI:149689"/>
    </ligand>
</feature>
<evidence type="ECO:0000256" key="1">
    <source>
        <dbReference type="ARBA" id="ARBA00001974"/>
    </source>
</evidence>
<dbReference type="RefSeq" id="WP_089015395.1">
    <property type="nucleotide sequence ID" value="NZ_LT607754.1"/>
</dbReference>
<organism evidence="11 12">
    <name type="scientific">Micromonospora inositola</name>
    <dbReference type="NCBI Taxonomy" id="47865"/>
    <lineage>
        <taxon>Bacteria</taxon>
        <taxon>Bacillati</taxon>
        <taxon>Actinomycetota</taxon>
        <taxon>Actinomycetes</taxon>
        <taxon>Micromonosporales</taxon>
        <taxon>Micromonosporaceae</taxon>
        <taxon>Micromonospora</taxon>
    </lineage>
</organism>
<feature type="binding site" evidence="9">
    <location>
        <position position="152"/>
    </location>
    <ligand>
        <name>FAD</name>
        <dbReference type="ChEBI" id="CHEBI:57692"/>
    </ligand>
</feature>
<evidence type="ECO:0000256" key="9">
    <source>
        <dbReference type="PIRSR" id="PIRSR000189-1"/>
    </source>
</evidence>
<keyword evidence="12" id="KW-1185">Reference proteome</keyword>
<dbReference type="GO" id="GO:0003884">
    <property type="term" value="F:D-amino-acid oxidase activity"/>
    <property type="evidence" value="ECO:0007669"/>
    <property type="project" value="UniProtKB-EC"/>
</dbReference>
<dbReference type="OrthoDB" id="246701at2"/>
<dbReference type="SUPFAM" id="SSF51971">
    <property type="entry name" value="Nucleotide-binding domain"/>
    <property type="match status" value="1"/>
</dbReference>
<dbReference type="Proteomes" id="UP000198221">
    <property type="component" value="Chromosome I"/>
</dbReference>
<feature type="binding site" evidence="9">
    <location>
        <position position="293"/>
    </location>
    <ligand>
        <name>D-dopa</name>
        <dbReference type="ChEBI" id="CHEBI:149689"/>
    </ligand>
</feature>
<evidence type="ECO:0000256" key="5">
    <source>
        <dbReference type="ARBA" id="ARBA00023002"/>
    </source>
</evidence>
<comment type="cofactor">
    <cofactor evidence="1 9">
        <name>FAD</name>
        <dbReference type="ChEBI" id="CHEBI:57692"/>
    </cofactor>
</comment>
<dbReference type="InterPro" id="IPR023209">
    <property type="entry name" value="DAO"/>
</dbReference>
<feature type="domain" description="FAD dependent oxidoreductase" evidence="10">
    <location>
        <begin position="3"/>
        <end position="307"/>
    </location>
</feature>
<accession>A0A1C5K311</accession>
<dbReference type="EC" id="1.4.3.3" evidence="6"/>
<comment type="similarity">
    <text evidence="2">Belongs to the DAMOX/DASOX family.</text>
</comment>
<dbReference type="InterPro" id="IPR006076">
    <property type="entry name" value="FAD-dep_OxRdtase"/>
</dbReference>
<dbReference type="SUPFAM" id="SSF54373">
    <property type="entry name" value="FAD-linked reductases, C-terminal domain"/>
    <property type="match status" value="1"/>
</dbReference>
<evidence type="ECO:0000313" key="11">
    <source>
        <dbReference type="EMBL" id="SCG77157.1"/>
    </source>
</evidence>
<dbReference type="Pfam" id="PF01266">
    <property type="entry name" value="DAO"/>
    <property type="match status" value="1"/>
</dbReference>
<dbReference type="Gene3D" id="3.40.50.720">
    <property type="entry name" value="NAD(P)-binding Rossmann-like Domain"/>
    <property type="match status" value="1"/>
</dbReference>
<evidence type="ECO:0000259" key="10">
    <source>
        <dbReference type="Pfam" id="PF01266"/>
    </source>
</evidence>
<dbReference type="GO" id="GO:0071949">
    <property type="term" value="F:FAD binding"/>
    <property type="evidence" value="ECO:0007669"/>
    <property type="project" value="InterPro"/>
</dbReference>
<keyword evidence="4 9" id="KW-0274">FAD</keyword>
<sequence>MKVRVVGAGVVGLTSALRLAQTGHEVEVVAAKMGNGTTSSVAAALWYPYRAYPEVDVTRWSATTYEVLCDLTSDPSAGVRMRLGQELFRQHTSDPWWREAVPELGRVAVERLPTGYVDGYELSVPVVDMAMHLPWLLGQLETAGVAVRTRHVDHLAEAFEDVDAVVNCTGLGSRELIDDETLTPVRGQVIVVAQFGLTEWQLDQNDPEHLIYVVPRSDTVLLGGTAEEGDEDLNVRPETAADMLKRCIELVPALDKARILSHRVGLRPGRPTVRLETEFIDRGPVVHCYGHGGAGVTLSYGCAEDVALLVSGLS</sequence>
<gene>
    <name evidence="11" type="ORF">GA0070613_6164</name>
</gene>
<evidence type="ECO:0000313" key="12">
    <source>
        <dbReference type="Proteomes" id="UP000198221"/>
    </source>
</evidence>
<feature type="binding site" evidence="9">
    <location>
        <begin position="38"/>
        <end position="39"/>
    </location>
    <ligand>
        <name>FAD</name>
        <dbReference type="ChEBI" id="CHEBI:57692"/>
    </ligand>
</feature>
<dbReference type="PIRSF" id="PIRSF000189">
    <property type="entry name" value="D-aa_oxidase"/>
    <property type="match status" value="1"/>
</dbReference>